<sequence>MTRLLWVQKRTGPGPGPGVGVAAVPGVPCPALALRAQTCTLLSWKEAPPMDRDRRGGAGAFLDQSPGHRALLLTHQAAAPSGLPASERLGPRRRRGTGLDADTCQPQAGRSPGQGRRGGPA</sequence>
<keyword evidence="3" id="KW-1185">Reference proteome</keyword>
<name>A0ABN8ZH83_RANTA</name>
<dbReference type="Proteomes" id="UP001176941">
    <property type="component" value="Chromosome 32"/>
</dbReference>
<dbReference type="EMBL" id="OX459968">
    <property type="protein sequence ID" value="CAI9172356.1"/>
    <property type="molecule type" value="Genomic_DNA"/>
</dbReference>
<reference evidence="2" key="1">
    <citation type="submission" date="2023-04" db="EMBL/GenBank/DDBJ databases">
        <authorList>
            <consortium name="ELIXIR-Norway"/>
        </authorList>
    </citation>
    <scope>NUCLEOTIDE SEQUENCE [LARGE SCALE GENOMIC DNA]</scope>
</reference>
<evidence type="ECO:0000256" key="1">
    <source>
        <dbReference type="SAM" id="MobiDB-lite"/>
    </source>
</evidence>
<feature type="compositionally biased region" description="Low complexity" evidence="1">
    <location>
        <begin position="105"/>
        <end position="114"/>
    </location>
</feature>
<gene>
    <name evidence="2" type="ORF">MRATA1EN1_LOCUS21318</name>
</gene>
<proteinExistence type="predicted"/>
<organism evidence="2 3">
    <name type="scientific">Rangifer tarandus platyrhynchus</name>
    <name type="common">Svalbard reindeer</name>
    <dbReference type="NCBI Taxonomy" id="3082113"/>
    <lineage>
        <taxon>Eukaryota</taxon>
        <taxon>Metazoa</taxon>
        <taxon>Chordata</taxon>
        <taxon>Craniata</taxon>
        <taxon>Vertebrata</taxon>
        <taxon>Euteleostomi</taxon>
        <taxon>Mammalia</taxon>
        <taxon>Eutheria</taxon>
        <taxon>Laurasiatheria</taxon>
        <taxon>Artiodactyla</taxon>
        <taxon>Ruminantia</taxon>
        <taxon>Pecora</taxon>
        <taxon>Cervidae</taxon>
        <taxon>Odocoileinae</taxon>
        <taxon>Rangifer</taxon>
    </lineage>
</organism>
<evidence type="ECO:0000313" key="2">
    <source>
        <dbReference type="EMBL" id="CAI9172356.1"/>
    </source>
</evidence>
<feature type="region of interest" description="Disordered" evidence="1">
    <location>
        <begin position="77"/>
        <end position="121"/>
    </location>
</feature>
<accession>A0ABN8ZH83</accession>
<protein>
    <submittedName>
        <fullName evidence="2">Uncharacterized protein</fullName>
    </submittedName>
</protein>
<evidence type="ECO:0000313" key="3">
    <source>
        <dbReference type="Proteomes" id="UP001176941"/>
    </source>
</evidence>